<evidence type="ECO:0000313" key="4">
    <source>
        <dbReference type="Proteomes" id="UP001054837"/>
    </source>
</evidence>
<sequence>MNIEDVSAYTTLVAEIVQRSYGRRSHPLPPPEDPRSRRSRTKMKCLISIGLILPALAAVIGVAAWAVSADVVMSSGSRQSKSDSHLLQNFDNRRDIFRENDENLRPPPQPQSSAKTTTTTQKTTTTSTSTAPPTLSPQEETDVNAIISKLISASGAANGGSGPRFVVVAPLPDNPESISRADNSPPTQSNSPSAKHHSRDDSSWQVSGQRRPEPEVISAASSKNFQGVHPPMARSAGNLTNRMGAHSGDGSNRRIGLKPMVMGNGHNNPGNGFHNAQIEMTGFEPFDTMMHDFQASASSAQKQQQNPPANFGGSFNNKRGPPQGHFNGRNQHMPHMGMKQDQHIFHHHMPDLNPHGMQGSASHPPGMMAPPPSGIGLKPIQQQLHHIDPLRTEESKRWGNVGFHGSPYHHKPPEGISLAISSPANSGTHVSAEPVSVIKSFFLPFLPKPRLNMNARVVFGVVLDKGMGIGGDKKKSHPYR</sequence>
<keyword evidence="4" id="KW-1185">Reference proteome</keyword>
<feature type="compositionally biased region" description="Low complexity" evidence="1">
    <location>
        <begin position="295"/>
        <end position="305"/>
    </location>
</feature>
<keyword evidence="2" id="KW-0812">Transmembrane</keyword>
<feature type="region of interest" description="Disordered" evidence="1">
    <location>
        <begin position="295"/>
        <end position="335"/>
    </location>
</feature>
<feature type="region of interest" description="Disordered" evidence="1">
    <location>
        <begin position="98"/>
        <end position="140"/>
    </location>
</feature>
<organism evidence="3 4">
    <name type="scientific">Caerostris darwini</name>
    <dbReference type="NCBI Taxonomy" id="1538125"/>
    <lineage>
        <taxon>Eukaryota</taxon>
        <taxon>Metazoa</taxon>
        <taxon>Ecdysozoa</taxon>
        <taxon>Arthropoda</taxon>
        <taxon>Chelicerata</taxon>
        <taxon>Arachnida</taxon>
        <taxon>Araneae</taxon>
        <taxon>Araneomorphae</taxon>
        <taxon>Entelegynae</taxon>
        <taxon>Araneoidea</taxon>
        <taxon>Araneidae</taxon>
        <taxon>Caerostris</taxon>
    </lineage>
</organism>
<accession>A0AAV4QNX8</accession>
<evidence type="ECO:0000313" key="3">
    <source>
        <dbReference type="EMBL" id="GIY11398.1"/>
    </source>
</evidence>
<feature type="region of interest" description="Disordered" evidence="1">
    <location>
        <begin position="21"/>
        <end position="40"/>
    </location>
</feature>
<reference evidence="3 4" key="1">
    <citation type="submission" date="2021-06" db="EMBL/GenBank/DDBJ databases">
        <title>Caerostris darwini draft genome.</title>
        <authorList>
            <person name="Kono N."/>
            <person name="Arakawa K."/>
        </authorList>
    </citation>
    <scope>NUCLEOTIDE SEQUENCE [LARGE SCALE GENOMIC DNA]</scope>
</reference>
<proteinExistence type="predicted"/>
<dbReference type="Proteomes" id="UP001054837">
    <property type="component" value="Unassembled WGS sequence"/>
</dbReference>
<keyword evidence="2" id="KW-0472">Membrane</keyword>
<keyword evidence="2" id="KW-1133">Transmembrane helix</keyword>
<dbReference type="EMBL" id="BPLQ01004902">
    <property type="protein sequence ID" value="GIY11398.1"/>
    <property type="molecule type" value="Genomic_DNA"/>
</dbReference>
<comment type="caution">
    <text evidence="3">The sequence shown here is derived from an EMBL/GenBank/DDBJ whole genome shotgun (WGS) entry which is preliminary data.</text>
</comment>
<feature type="transmembrane region" description="Helical" evidence="2">
    <location>
        <begin position="45"/>
        <end position="67"/>
    </location>
</feature>
<protein>
    <submittedName>
        <fullName evidence="3">Uncharacterized protein</fullName>
    </submittedName>
</protein>
<evidence type="ECO:0000256" key="2">
    <source>
        <dbReference type="SAM" id="Phobius"/>
    </source>
</evidence>
<evidence type="ECO:0000256" key="1">
    <source>
        <dbReference type="SAM" id="MobiDB-lite"/>
    </source>
</evidence>
<dbReference type="AlphaFoldDB" id="A0AAV4QNX8"/>
<feature type="region of interest" description="Disordered" evidence="1">
    <location>
        <begin position="167"/>
        <end position="255"/>
    </location>
</feature>
<feature type="compositionally biased region" description="Low complexity" evidence="1">
    <location>
        <begin position="111"/>
        <end position="138"/>
    </location>
</feature>
<feature type="compositionally biased region" description="Polar residues" evidence="1">
    <location>
        <begin position="176"/>
        <end position="193"/>
    </location>
</feature>
<name>A0AAV4QNX8_9ARAC</name>
<gene>
    <name evidence="3" type="primary">AVEN_117629_1</name>
    <name evidence="3" type="ORF">CDAR_535851</name>
</gene>